<keyword evidence="3 6" id="KW-0812">Transmembrane</keyword>
<evidence type="ECO:0000256" key="3">
    <source>
        <dbReference type="ARBA" id="ARBA00022692"/>
    </source>
</evidence>
<dbReference type="PANTHER" id="PTHR35007:SF1">
    <property type="entry name" value="PILUS ASSEMBLY PROTEIN"/>
    <property type="match status" value="1"/>
</dbReference>
<evidence type="ECO:0000256" key="2">
    <source>
        <dbReference type="ARBA" id="ARBA00022475"/>
    </source>
</evidence>
<dbReference type="PANTHER" id="PTHR35007">
    <property type="entry name" value="INTEGRAL MEMBRANE PROTEIN-RELATED"/>
    <property type="match status" value="1"/>
</dbReference>
<reference evidence="8" key="1">
    <citation type="submission" date="2013-08" db="EMBL/GenBank/DDBJ databases">
        <title>Comparison of modified E. coli strains.</title>
        <authorList>
            <person name="Juergensen J."/>
            <person name="Bonge A."/>
            <person name="Streit W.R."/>
        </authorList>
    </citation>
    <scope>NUCLEOTIDE SEQUENCE</scope>
</reference>
<dbReference type="GO" id="GO:0005886">
    <property type="term" value="C:plasma membrane"/>
    <property type="evidence" value="ECO:0007669"/>
    <property type="project" value="UniProtKB-SubCell"/>
</dbReference>
<feature type="transmembrane region" description="Helical" evidence="6">
    <location>
        <begin position="112"/>
        <end position="130"/>
    </location>
</feature>
<feature type="transmembrane region" description="Helical" evidence="6">
    <location>
        <begin position="6"/>
        <end position="23"/>
    </location>
</feature>
<evidence type="ECO:0000256" key="5">
    <source>
        <dbReference type="ARBA" id="ARBA00023136"/>
    </source>
</evidence>
<proteinExistence type="predicted"/>
<evidence type="ECO:0000256" key="4">
    <source>
        <dbReference type="ARBA" id="ARBA00022989"/>
    </source>
</evidence>
<feature type="transmembrane region" description="Helical" evidence="6">
    <location>
        <begin position="289"/>
        <end position="310"/>
    </location>
</feature>
<protein>
    <recommendedName>
        <fullName evidence="7">Type II secretion system protein GspF domain-containing protein</fullName>
    </recommendedName>
</protein>
<dbReference type="InterPro" id="IPR018076">
    <property type="entry name" value="T2SS_GspF_dom"/>
</dbReference>
<evidence type="ECO:0000313" key="8">
    <source>
        <dbReference type="EMBL" id="AIF26459.1"/>
    </source>
</evidence>
<keyword evidence="2" id="KW-1003">Cell membrane</keyword>
<keyword evidence="5 6" id="KW-0472">Membrane</keyword>
<dbReference type="EMBL" id="KF540233">
    <property type="protein sequence ID" value="AIF26459.1"/>
    <property type="molecule type" value="Genomic_DNA"/>
</dbReference>
<dbReference type="Pfam" id="PF00482">
    <property type="entry name" value="T2SSF"/>
    <property type="match status" value="1"/>
</dbReference>
<feature type="transmembrane region" description="Helical" evidence="6">
    <location>
        <begin position="88"/>
        <end position="106"/>
    </location>
</feature>
<evidence type="ECO:0000259" key="7">
    <source>
        <dbReference type="Pfam" id="PF00482"/>
    </source>
</evidence>
<evidence type="ECO:0000256" key="1">
    <source>
        <dbReference type="ARBA" id="ARBA00004651"/>
    </source>
</evidence>
<accession>A0A0H3U7D5</accession>
<feature type="transmembrane region" description="Helical" evidence="6">
    <location>
        <begin position="255"/>
        <end position="277"/>
    </location>
</feature>
<dbReference type="AlphaFoldDB" id="A0A0H3U7D5"/>
<keyword evidence="4 6" id="KW-1133">Transmembrane helix</keyword>
<organism evidence="8">
    <name type="scientific">uncultured bacterium fosmid pJB23D10</name>
    <dbReference type="NCBI Taxonomy" id="1478061"/>
    <lineage>
        <taxon>Bacteria</taxon>
        <taxon>environmental samples</taxon>
    </lineage>
</organism>
<evidence type="ECO:0000256" key="6">
    <source>
        <dbReference type="SAM" id="Phobius"/>
    </source>
</evidence>
<comment type="subcellular location">
    <subcellularLocation>
        <location evidence="1">Cell membrane</location>
        <topology evidence="1">Multi-pass membrane protein</topology>
    </subcellularLocation>
</comment>
<name>A0A0H3U7D5_9BACT</name>
<sequence length="314" mass="35390">MSRYCRLILVFGFLFAGMVLLFKRCEAVVKLRRVFDDVKSRLADRDRKTGLEQRKQLYEFERKKSFWISLERQLEYSGLKKYFRGITGAKYIVVNAIVLSGSIVLGWGVGKIYIGLAVAVIWCFSMYAVLRIGRATNMQRVSEDLPKFLDFLGSYSLSAGEVTQIFSQISIYLNSPLRDAIDECVAESSVSGNSGAALLALADKIEHPQFKQLVRNIEMTSRYSADFSSLVTDSRRSLREYLAQSRERKGMLREAVISMMILLLMSIMVIMMVNMLIGGEIGEIILHTFVGRAAVIGVILIVGLFTLQALSVDR</sequence>
<feature type="domain" description="Type II secretion system protein GspF" evidence="7">
    <location>
        <begin position="148"/>
        <end position="273"/>
    </location>
</feature>